<name>A0ABT9HLK2_9SPHN</name>
<protein>
    <recommendedName>
        <fullName evidence="4">Nitrogen fixation protein</fullName>
    </recommendedName>
</protein>
<evidence type="ECO:0000256" key="1">
    <source>
        <dbReference type="SAM" id="MobiDB-lite"/>
    </source>
</evidence>
<reference evidence="2 3" key="1">
    <citation type="submission" date="2023-08" db="EMBL/GenBank/DDBJ databases">
        <title>genomic of G39.</title>
        <authorList>
            <person name="Wang Y."/>
        </authorList>
    </citation>
    <scope>NUCLEOTIDE SEQUENCE [LARGE SCALE GENOMIC DNA]</scope>
    <source>
        <strain evidence="2 3">G39</strain>
    </source>
</reference>
<evidence type="ECO:0008006" key="4">
    <source>
        <dbReference type="Google" id="ProtNLM"/>
    </source>
</evidence>
<evidence type="ECO:0000313" key="2">
    <source>
        <dbReference type="EMBL" id="MDP4574027.1"/>
    </source>
</evidence>
<evidence type="ECO:0000313" key="3">
    <source>
        <dbReference type="Proteomes" id="UP001240639"/>
    </source>
</evidence>
<feature type="region of interest" description="Disordered" evidence="1">
    <location>
        <begin position="129"/>
        <end position="154"/>
    </location>
</feature>
<organism evidence="2 3">
    <name type="scientific">Qipengyuania profundimaris</name>
    <dbReference type="NCBI Taxonomy" id="3067652"/>
    <lineage>
        <taxon>Bacteria</taxon>
        <taxon>Pseudomonadati</taxon>
        <taxon>Pseudomonadota</taxon>
        <taxon>Alphaproteobacteria</taxon>
        <taxon>Sphingomonadales</taxon>
        <taxon>Erythrobacteraceae</taxon>
        <taxon>Qipengyuania</taxon>
    </lineage>
</organism>
<sequence>MAEEKQLDCPSAPHQHPEARLLGVVLEEEGAPRVSYVEKGVDLPEDFDAEQLGVDPGHALRFAAPCANKGCGQWKEGGCGLGREIIKRLQPVVDVAPACTLRATCRWFAENGTASCLRCPQIVTRRKKSDAVSPHVHATPSPVGPPDRRERVTA</sequence>
<proteinExistence type="predicted"/>
<gene>
    <name evidence="2" type="ORF">Q9K02_02585</name>
</gene>
<dbReference type="EMBL" id="JAVAIM010000001">
    <property type="protein sequence ID" value="MDP4574027.1"/>
    <property type="molecule type" value="Genomic_DNA"/>
</dbReference>
<comment type="caution">
    <text evidence="2">The sequence shown here is derived from an EMBL/GenBank/DDBJ whole genome shotgun (WGS) entry which is preliminary data.</text>
</comment>
<dbReference type="RefSeq" id="WP_305931479.1">
    <property type="nucleotide sequence ID" value="NZ_JAVAIM010000001.1"/>
</dbReference>
<accession>A0ABT9HLK2</accession>
<keyword evidence="3" id="KW-1185">Reference proteome</keyword>
<dbReference type="Proteomes" id="UP001240639">
    <property type="component" value="Unassembled WGS sequence"/>
</dbReference>